<dbReference type="GO" id="GO:0015031">
    <property type="term" value="P:protein transport"/>
    <property type="evidence" value="ECO:0007669"/>
    <property type="project" value="InterPro"/>
</dbReference>
<dbReference type="InterPro" id="IPR007378">
    <property type="entry name" value="Tic22-like"/>
</dbReference>
<protein>
    <recommendedName>
        <fullName evidence="3">Tic22 family protein</fullName>
    </recommendedName>
</protein>
<sequence length="250" mass="27347">MKLLIFAESGVSMTSFIRRTLSSTLAIAAVSTSLFGSIAVLPALALPPEQIEAKLTNVPAYVLGTEQGLLLLPTGQSAESDPGLYVFLSEEQAKGFVAKAAEANPEFAATIEIKLTSLEKLYKESQTRTEQPLRLIYIPEESEANQAAQLNAEYKGGVPLFYAQFEDGSLAPVEENGKPTFPMFFSYNDLNLILNELGQRNPEARAAISIGVLPLEFVIAEMQTREEEMFNQIRLLPDSEVIQNINNGQS</sequence>
<reference evidence="1 2" key="2">
    <citation type="submission" date="2018-06" db="EMBL/GenBank/DDBJ databases">
        <title>Metagenomic assembly of (sub)arctic Cyanobacteria and their associated microbiome from non-axenic cultures.</title>
        <authorList>
            <person name="Baurain D."/>
        </authorList>
    </citation>
    <scope>NUCLEOTIDE SEQUENCE [LARGE SCALE GENOMIC DNA]</scope>
    <source>
        <strain evidence="1">ULC129bin1</strain>
    </source>
</reference>
<dbReference type="Pfam" id="PF04278">
    <property type="entry name" value="Tic22"/>
    <property type="match status" value="1"/>
</dbReference>
<dbReference type="Proteomes" id="UP000249354">
    <property type="component" value="Unassembled WGS sequence"/>
</dbReference>
<dbReference type="AlphaFoldDB" id="A0A2W4USE6"/>
<dbReference type="PANTHER" id="PTHR33926:SF4">
    <property type="entry name" value="PROTEIN TIC 22, CHLOROPLASTIC"/>
    <property type="match status" value="1"/>
</dbReference>
<evidence type="ECO:0000313" key="1">
    <source>
        <dbReference type="EMBL" id="PZO19879.1"/>
    </source>
</evidence>
<dbReference type="Gene3D" id="3.40.1350.100">
    <property type="match status" value="1"/>
</dbReference>
<dbReference type="PANTHER" id="PTHR33926">
    <property type="entry name" value="PROTEIN TIC 22, CHLOROPLASTIC"/>
    <property type="match status" value="1"/>
</dbReference>
<name>A0A2W4USE6_9CYAN</name>
<organism evidence="1 2">
    <name type="scientific">Leptolyngbya foveolarum</name>
    <dbReference type="NCBI Taxonomy" id="47253"/>
    <lineage>
        <taxon>Bacteria</taxon>
        <taxon>Bacillati</taxon>
        <taxon>Cyanobacteriota</taxon>
        <taxon>Cyanophyceae</taxon>
        <taxon>Leptolyngbyales</taxon>
        <taxon>Leptolyngbyaceae</taxon>
        <taxon>Leptolyngbya group</taxon>
        <taxon>Leptolyngbya</taxon>
    </lineage>
</organism>
<comment type="caution">
    <text evidence="1">The sequence shown here is derived from an EMBL/GenBank/DDBJ whole genome shotgun (WGS) entry which is preliminary data.</text>
</comment>
<evidence type="ECO:0000313" key="2">
    <source>
        <dbReference type="Proteomes" id="UP000249354"/>
    </source>
</evidence>
<evidence type="ECO:0008006" key="3">
    <source>
        <dbReference type="Google" id="ProtNLM"/>
    </source>
</evidence>
<proteinExistence type="predicted"/>
<dbReference type="EMBL" id="QBMC01000037">
    <property type="protein sequence ID" value="PZO19879.1"/>
    <property type="molecule type" value="Genomic_DNA"/>
</dbReference>
<accession>A0A2W4USE6</accession>
<reference evidence="2" key="1">
    <citation type="submission" date="2018-04" db="EMBL/GenBank/DDBJ databases">
        <authorList>
            <person name="Cornet L."/>
        </authorList>
    </citation>
    <scope>NUCLEOTIDE SEQUENCE [LARGE SCALE GENOMIC DNA]</scope>
</reference>
<gene>
    <name evidence="1" type="ORF">DCF25_07690</name>
</gene>